<comment type="catalytic activity">
    <reaction evidence="10">
        <text>L-aspartate + L-glutamine + ATP + H2O = L-asparagine + L-glutamate + AMP + diphosphate + H(+)</text>
        <dbReference type="Rhea" id="RHEA:12228"/>
        <dbReference type="ChEBI" id="CHEBI:15377"/>
        <dbReference type="ChEBI" id="CHEBI:15378"/>
        <dbReference type="ChEBI" id="CHEBI:29985"/>
        <dbReference type="ChEBI" id="CHEBI:29991"/>
        <dbReference type="ChEBI" id="CHEBI:30616"/>
        <dbReference type="ChEBI" id="CHEBI:33019"/>
        <dbReference type="ChEBI" id="CHEBI:58048"/>
        <dbReference type="ChEBI" id="CHEBI:58359"/>
        <dbReference type="ChEBI" id="CHEBI:456215"/>
        <dbReference type="EC" id="6.3.5.4"/>
    </reaction>
</comment>
<evidence type="ECO:0000313" key="15">
    <source>
        <dbReference type="EMBL" id="CAA9449484.1"/>
    </source>
</evidence>
<dbReference type="PROSITE" id="PS51278">
    <property type="entry name" value="GATASE_TYPE_2"/>
    <property type="match status" value="1"/>
</dbReference>
<organism evidence="15">
    <name type="scientific">uncultured Rubrobacteraceae bacterium</name>
    <dbReference type="NCBI Taxonomy" id="349277"/>
    <lineage>
        <taxon>Bacteria</taxon>
        <taxon>Bacillati</taxon>
        <taxon>Actinomycetota</taxon>
        <taxon>Rubrobacteria</taxon>
        <taxon>Rubrobacterales</taxon>
        <taxon>Rubrobacteraceae</taxon>
        <taxon>environmental samples</taxon>
    </lineage>
</organism>
<evidence type="ECO:0000256" key="6">
    <source>
        <dbReference type="ARBA" id="ARBA00022840"/>
    </source>
</evidence>
<sequence>MCGIVGGYGSMEPEVARRMMGRIAHRGPDDDGLVRVAGNTLGHRRLSIVDVEGGKQPLATPDNALHLVGNGEVYNHEEVLETLEDRAMTTRSDNEVALRLVAERGPDALAELLGMYAFLMADEDGGFIAARDPVGIKPLYWAREEADGPIFFASEMRAFDEGLQPFVESFPPGHYWTPEGGLVRFGRAVPSDDDLEPFDGPSEPGAPIPDAILDEVRGRLIRTVERQMMGDVPVGVFLSGGLDSSLVAAIAARWYERRGEKLKTFAVGLADSPDLLAARAVAEHLGTEHHESVYTQEDALNVLPEVVRTIESFDPSLVRSAVPNFILAEFTAKHVKVVLTGEGADEIFAGYEYLEDFRTERDLHTELVRTIEGLHDLNLQRADRVTMAHGLEARVPFLELDMISLGLSLPAGWKLAGEDQPEKRLLRQAFEGWLPDDFLWRKKAQFGDGSGAASVLQDRMEASVTEEEFERERYEVEPPLRTREEVAYYRIFAEELGEIRPRRTISRFATA</sequence>
<dbReference type="Pfam" id="PF00733">
    <property type="entry name" value="Asn_synthase"/>
    <property type="match status" value="2"/>
</dbReference>
<dbReference type="InterPro" id="IPR006426">
    <property type="entry name" value="Asn_synth_AEB"/>
</dbReference>
<proteinExistence type="inferred from homology"/>
<evidence type="ECO:0000256" key="11">
    <source>
        <dbReference type="PIRSR" id="PIRSR001589-1"/>
    </source>
</evidence>
<dbReference type="Gene3D" id="3.60.20.10">
    <property type="entry name" value="Glutamine Phosphoribosylpyrophosphate, subunit 1, domain 1"/>
    <property type="match status" value="1"/>
</dbReference>
<comment type="pathway">
    <text evidence="9">Amino-acid biosynthesis.</text>
</comment>
<comment type="similarity">
    <text evidence="1">Belongs to the asparagine synthetase family.</text>
</comment>
<dbReference type="NCBIfam" id="TIGR01536">
    <property type="entry name" value="asn_synth_AEB"/>
    <property type="match status" value="1"/>
</dbReference>
<evidence type="ECO:0000256" key="8">
    <source>
        <dbReference type="ARBA" id="ARBA00022962"/>
    </source>
</evidence>
<dbReference type="SUPFAM" id="SSF52402">
    <property type="entry name" value="Adenine nucleotide alpha hydrolases-like"/>
    <property type="match status" value="1"/>
</dbReference>
<evidence type="ECO:0000256" key="10">
    <source>
        <dbReference type="ARBA" id="ARBA00048741"/>
    </source>
</evidence>
<feature type="active site" description="For GATase activity" evidence="11">
    <location>
        <position position="2"/>
    </location>
</feature>
<evidence type="ECO:0000259" key="14">
    <source>
        <dbReference type="PROSITE" id="PS51278"/>
    </source>
</evidence>
<dbReference type="GO" id="GO:0006529">
    <property type="term" value="P:asparagine biosynthetic process"/>
    <property type="evidence" value="ECO:0007669"/>
    <property type="project" value="UniProtKB-KW"/>
</dbReference>
<feature type="site" description="Important for beta-aspartyl-AMP intermediate formation" evidence="13">
    <location>
        <position position="342"/>
    </location>
</feature>
<dbReference type="Gene3D" id="3.40.50.620">
    <property type="entry name" value="HUPs"/>
    <property type="match status" value="1"/>
</dbReference>
<keyword evidence="4 11" id="KW-0028">Amino-acid biosynthesis</keyword>
<dbReference type="InterPro" id="IPR001962">
    <property type="entry name" value="Asn_synthase"/>
</dbReference>
<keyword evidence="8 11" id="KW-0315">Glutamine amidotransferase</keyword>
<keyword evidence="5 12" id="KW-0547">Nucleotide-binding</keyword>
<name>A0A6J4QW23_9ACTN</name>
<dbReference type="Pfam" id="PF13537">
    <property type="entry name" value="GATase_7"/>
    <property type="match status" value="1"/>
</dbReference>
<dbReference type="InterPro" id="IPR014729">
    <property type="entry name" value="Rossmann-like_a/b/a_fold"/>
</dbReference>
<evidence type="ECO:0000256" key="4">
    <source>
        <dbReference type="ARBA" id="ARBA00022605"/>
    </source>
</evidence>
<dbReference type="CDD" id="cd00712">
    <property type="entry name" value="AsnB"/>
    <property type="match status" value="1"/>
</dbReference>
<gene>
    <name evidence="15" type="ORF">AVDCRST_MAG01-01-4415</name>
</gene>
<dbReference type="SUPFAM" id="SSF56235">
    <property type="entry name" value="N-terminal nucleophile aminohydrolases (Ntn hydrolases)"/>
    <property type="match status" value="1"/>
</dbReference>
<dbReference type="EMBL" id="CADCUW010000572">
    <property type="protein sequence ID" value="CAA9449484.1"/>
    <property type="molecule type" value="Genomic_DNA"/>
</dbReference>
<evidence type="ECO:0000256" key="9">
    <source>
        <dbReference type="ARBA" id="ARBA00029440"/>
    </source>
</evidence>
<accession>A0A6J4QW23</accession>
<dbReference type="NCBIfam" id="NF006949">
    <property type="entry name" value="PRK09431.1"/>
    <property type="match status" value="1"/>
</dbReference>
<dbReference type="EC" id="6.3.5.4" evidence="2"/>
<dbReference type="InterPro" id="IPR029055">
    <property type="entry name" value="Ntn_hydrolases_N"/>
</dbReference>
<reference evidence="15" key="1">
    <citation type="submission" date="2020-02" db="EMBL/GenBank/DDBJ databases">
        <authorList>
            <person name="Meier V. D."/>
        </authorList>
    </citation>
    <scope>NUCLEOTIDE SEQUENCE</scope>
    <source>
        <strain evidence="15">AVDCRST_MAG01</strain>
    </source>
</reference>
<keyword evidence="6 12" id="KW-0067">ATP-binding</keyword>
<evidence type="ECO:0000256" key="7">
    <source>
        <dbReference type="ARBA" id="ARBA00022888"/>
    </source>
</evidence>
<feature type="domain" description="Glutamine amidotransferase type-2" evidence="14">
    <location>
        <begin position="2"/>
        <end position="181"/>
    </location>
</feature>
<dbReference type="CDD" id="cd01991">
    <property type="entry name" value="Asn_synthase_B_C"/>
    <property type="match status" value="1"/>
</dbReference>
<dbReference type="GO" id="GO:0005524">
    <property type="term" value="F:ATP binding"/>
    <property type="evidence" value="ECO:0007669"/>
    <property type="project" value="UniProtKB-KW"/>
</dbReference>
<dbReference type="InterPro" id="IPR017932">
    <property type="entry name" value="GATase_2_dom"/>
</dbReference>
<dbReference type="PIRSF" id="PIRSF001589">
    <property type="entry name" value="Asn_synthetase_glu-h"/>
    <property type="match status" value="1"/>
</dbReference>
<evidence type="ECO:0000256" key="12">
    <source>
        <dbReference type="PIRSR" id="PIRSR001589-2"/>
    </source>
</evidence>
<dbReference type="InterPro" id="IPR033738">
    <property type="entry name" value="AsnB_N"/>
</dbReference>
<evidence type="ECO:0000256" key="13">
    <source>
        <dbReference type="PIRSR" id="PIRSR001589-3"/>
    </source>
</evidence>
<dbReference type="PANTHER" id="PTHR11772:SF2">
    <property type="entry name" value="ASPARAGINE SYNTHETASE [GLUTAMINE-HYDROLYZING]"/>
    <property type="match status" value="1"/>
</dbReference>
<keyword evidence="7 11" id="KW-0061">Asparagine biosynthesis</keyword>
<dbReference type="PANTHER" id="PTHR11772">
    <property type="entry name" value="ASPARAGINE SYNTHETASE"/>
    <property type="match status" value="1"/>
</dbReference>
<dbReference type="GO" id="GO:0005829">
    <property type="term" value="C:cytosol"/>
    <property type="evidence" value="ECO:0007669"/>
    <property type="project" value="TreeGrafter"/>
</dbReference>
<feature type="binding site" evidence="12">
    <location>
        <position position="93"/>
    </location>
    <ligand>
        <name>L-glutamine</name>
        <dbReference type="ChEBI" id="CHEBI:58359"/>
    </ligand>
</feature>
<protein>
    <recommendedName>
        <fullName evidence="2">asparagine synthase (glutamine-hydrolyzing)</fullName>
        <ecNumber evidence="2">6.3.5.4</ecNumber>
    </recommendedName>
</protein>
<evidence type="ECO:0000256" key="5">
    <source>
        <dbReference type="ARBA" id="ARBA00022741"/>
    </source>
</evidence>
<evidence type="ECO:0000256" key="2">
    <source>
        <dbReference type="ARBA" id="ARBA00012737"/>
    </source>
</evidence>
<feature type="binding site" evidence="12">
    <location>
        <position position="267"/>
    </location>
    <ligand>
        <name>ATP</name>
        <dbReference type="ChEBI" id="CHEBI:30616"/>
    </ligand>
</feature>
<evidence type="ECO:0000256" key="3">
    <source>
        <dbReference type="ARBA" id="ARBA00022598"/>
    </source>
</evidence>
<keyword evidence="3 15" id="KW-0436">Ligase</keyword>
<dbReference type="GO" id="GO:0004066">
    <property type="term" value="F:asparagine synthase (glutamine-hydrolyzing) activity"/>
    <property type="evidence" value="ECO:0007669"/>
    <property type="project" value="UniProtKB-EC"/>
</dbReference>
<evidence type="ECO:0000256" key="1">
    <source>
        <dbReference type="ARBA" id="ARBA00005752"/>
    </source>
</evidence>
<dbReference type="InterPro" id="IPR050795">
    <property type="entry name" value="Asn_Synthetase"/>
</dbReference>
<dbReference type="AlphaFoldDB" id="A0A6J4QW23"/>